<evidence type="ECO:0000313" key="2">
    <source>
        <dbReference type="EMBL" id="MYZ47190.1"/>
    </source>
</evidence>
<evidence type="ECO:0008006" key="4">
    <source>
        <dbReference type="Google" id="ProtNLM"/>
    </source>
</evidence>
<protein>
    <recommendedName>
        <fullName evidence="4">DUF3971 domain-containing protein</fullName>
    </recommendedName>
</protein>
<dbReference type="RefSeq" id="WP_161139541.1">
    <property type="nucleotide sequence ID" value="NZ_SPKJ01000011.1"/>
</dbReference>
<keyword evidence="1" id="KW-0472">Membrane</keyword>
<accession>A0A964T2J3</accession>
<evidence type="ECO:0000256" key="1">
    <source>
        <dbReference type="SAM" id="Phobius"/>
    </source>
</evidence>
<dbReference type="OrthoDB" id="7161641at2"/>
<reference evidence="2" key="1">
    <citation type="submission" date="2019-03" db="EMBL/GenBank/DDBJ databases">
        <title>Afifella sp. nov., isolated from activated sludge.</title>
        <authorList>
            <person name="Li Q."/>
            <person name="Liu Y."/>
        </authorList>
    </citation>
    <scope>NUCLEOTIDE SEQUENCE</scope>
    <source>
        <strain evidence="2">L72</strain>
    </source>
</reference>
<feature type="transmembrane region" description="Helical" evidence="1">
    <location>
        <begin position="28"/>
        <end position="48"/>
    </location>
</feature>
<gene>
    <name evidence="2" type="ORF">E4O86_05630</name>
</gene>
<dbReference type="AlphaFoldDB" id="A0A964T2J3"/>
<evidence type="ECO:0000313" key="3">
    <source>
        <dbReference type="Proteomes" id="UP000773614"/>
    </source>
</evidence>
<name>A0A964T2J3_9HYPH</name>
<organism evidence="2 3">
    <name type="scientific">Propylenella binzhouense</name>
    <dbReference type="NCBI Taxonomy" id="2555902"/>
    <lineage>
        <taxon>Bacteria</taxon>
        <taxon>Pseudomonadati</taxon>
        <taxon>Pseudomonadota</taxon>
        <taxon>Alphaproteobacteria</taxon>
        <taxon>Hyphomicrobiales</taxon>
        <taxon>Propylenellaceae</taxon>
        <taxon>Propylenella</taxon>
    </lineage>
</organism>
<keyword evidence="1" id="KW-0812">Transmembrane</keyword>
<dbReference type="EMBL" id="SPKJ01000011">
    <property type="protein sequence ID" value="MYZ47190.1"/>
    <property type="molecule type" value="Genomic_DNA"/>
</dbReference>
<sequence length="1095" mass="112626">MLPLTRLRSSETGPVPPLRRRFRWAKRACLSVAILIVAAFVGVGILVYQISAGTIESSFLRDRIAAAIAARLPAGSQLSVGRTTIGVRRGEGLAVDAGDIAIAIPDGLRLRATSISTLADVRAIVSGRIDLNSIKVAGLELTVPIPGETAPVENYVDEVRRVARLVGSQIAAADRTLRKAGLEDLAVADATLRFAGAPAYLPNRLAISDASWMPFQGGRSKVWLALAGEAGPSSSVTLEYGPGAEGSSIAELAISDLTAGMVVPELGDADAAPGLTAPADLRATIAIGESGDLLGATADLLLGAGEVRLSEKDKIALEHASFELAIPAAGDTVALRRGEIRTGGAGFVFAGGLTAGGTGDRIRVAGRLGSGFVEPGGTAGRVNLAGGSLALVLDAAKKTLAIEKLEVIAEKGNASVVGQLSLDGPAAGLSLAVSASEMPAETLRALWPPFVSPKARDWVAQHVISGVAGPATISVALPLDHLGENGRDKVLPSYGIVSKIPFRDAVFTPLDYFPPVSGGRGEVELANATATIRAEGGQIAVPGRGEIDITGTELSIPELGRPGAIGIVSLKSAGPVRALATLADTPPFDILARRGIPPDTLSGTAKLELRAVAHLEGGLLDEVVPELALSLKDFAGAEPIEGKMIEDGDLVLKGAQNVYTLTGEARIEGMKASLDLTLGDGATGTNDITLTLDDAARRRLGIDLGELLKGPVEAVVTRVDETRQAVKLDLTKARIRISALGWEKGPGVPAKATMRLDRHDDEIVLSDFKVDGEGFGADGEAVISGGRLSSLALKHVKLRPEDDFAVTAKATGSGYLVEASGESFDARALLAFGSGGGSKSETPITLNLAFDRVVGQSGTSLEDLDARLKLSGQGISSMSLEAGLSGGNKVTGSVTPDGAKRRWTLHSTNGGALLRFAGIYEKLSGGELSLDFLGGAGEAPGSGLLRLVDFRVLNEKALAEVIKHPAGPGRRGAAQGVQPGAMSFTELHVPFRTSRGDILIDDAYLRGPSLGGTGAGTIDIDGRKLTITGTLVPAFGLNNIAGALPIIGAILGGGRNEGLVGITFKLDGPLDAPTMSVNPMSAIAPGILRKLFAYQ</sequence>
<proteinExistence type="predicted"/>
<comment type="caution">
    <text evidence="2">The sequence shown here is derived from an EMBL/GenBank/DDBJ whole genome shotgun (WGS) entry which is preliminary data.</text>
</comment>
<keyword evidence="1" id="KW-1133">Transmembrane helix</keyword>
<keyword evidence="3" id="KW-1185">Reference proteome</keyword>
<dbReference type="Proteomes" id="UP000773614">
    <property type="component" value="Unassembled WGS sequence"/>
</dbReference>